<dbReference type="EC" id="2.7.1.107" evidence="12"/>
<feature type="domain" description="DAGKc" evidence="16">
    <location>
        <begin position="516"/>
        <end position="664"/>
    </location>
</feature>
<evidence type="ECO:0000259" key="16">
    <source>
        <dbReference type="PROSITE" id="PS50146"/>
    </source>
</evidence>
<dbReference type="PANTHER" id="PTHR11255">
    <property type="entry name" value="DIACYLGLYCEROL KINASE"/>
    <property type="match status" value="1"/>
</dbReference>
<proteinExistence type="inferred from homology"/>
<evidence type="ECO:0000256" key="9">
    <source>
        <dbReference type="ARBA" id="ARBA00022833"/>
    </source>
</evidence>
<evidence type="ECO:0000256" key="11">
    <source>
        <dbReference type="ARBA" id="ARBA00023136"/>
    </source>
</evidence>
<keyword evidence="3 12" id="KW-0808">Transferase</keyword>
<dbReference type="InterPro" id="IPR017438">
    <property type="entry name" value="ATP-NAD_kinase_N"/>
</dbReference>
<comment type="subcellular location">
    <subcellularLocation>
        <location evidence="1">Membrane</location>
    </subcellularLocation>
</comment>
<dbReference type="Gene3D" id="3.40.50.10330">
    <property type="entry name" value="Probable inorganic polyphosphate/atp-NAD kinase, domain 1"/>
    <property type="match status" value="1"/>
</dbReference>
<evidence type="ECO:0000256" key="10">
    <source>
        <dbReference type="ARBA" id="ARBA00022840"/>
    </source>
</evidence>
<feature type="domain" description="Phorbol-ester/DAG-type" evidence="15">
    <location>
        <begin position="119"/>
        <end position="174"/>
    </location>
</feature>
<keyword evidence="9" id="KW-0862">Zinc</keyword>
<feature type="compositionally biased region" description="Low complexity" evidence="13">
    <location>
        <begin position="469"/>
        <end position="481"/>
    </location>
</feature>
<keyword evidence="8 12" id="KW-0418">Kinase</keyword>
<dbReference type="InterPro" id="IPR002219">
    <property type="entry name" value="PKC_DAG/PE"/>
</dbReference>
<keyword evidence="4" id="KW-0479">Metal-binding</keyword>
<evidence type="ECO:0000313" key="17">
    <source>
        <dbReference type="EMBL" id="KAK9842760.1"/>
    </source>
</evidence>
<feature type="compositionally biased region" description="Polar residues" evidence="13">
    <location>
        <begin position="680"/>
        <end position="692"/>
    </location>
</feature>
<keyword evidence="14" id="KW-0812">Transmembrane</keyword>
<keyword evidence="10 12" id="KW-0067">ATP-binding</keyword>
<dbReference type="InterPro" id="IPR001206">
    <property type="entry name" value="Diacylglycerol_kinase_cat_dom"/>
</dbReference>
<dbReference type="Proteomes" id="UP001438707">
    <property type="component" value="Unassembled WGS sequence"/>
</dbReference>
<evidence type="ECO:0000256" key="14">
    <source>
        <dbReference type="SAM" id="Phobius"/>
    </source>
</evidence>
<dbReference type="SUPFAM" id="SSF111331">
    <property type="entry name" value="NAD kinase/diacylglycerol kinase-like"/>
    <property type="match status" value="1"/>
</dbReference>
<evidence type="ECO:0000256" key="4">
    <source>
        <dbReference type="ARBA" id="ARBA00022723"/>
    </source>
</evidence>
<comment type="caution">
    <text evidence="17">The sequence shown here is derived from an EMBL/GenBank/DDBJ whole genome shotgun (WGS) entry which is preliminary data.</text>
</comment>
<evidence type="ECO:0000256" key="1">
    <source>
        <dbReference type="ARBA" id="ARBA00004370"/>
    </source>
</evidence>
<gene>
    <name evidence="17" type="ORF">WJX74_001911</name>
</gene>
<dbReference type="SMART" id="SM00046">
    <property type="entry name" value="DAGKc"/>
    <property type="match status" value="1"/>
</dbReference>
<dbReference type="InterPro" id="IPR016064">
    <property type="entry name" value="NAD/diacylglycerol_kinase_sf"/>
</dbReference>
<comment type="catalytic activity">
    <reaction evidence="12">
        <text>a 1,2-diacyl-sn-glycerol + ATP = a 1,2-diacyl-sn-glycero-3-phosphate + ADP + H(+)</text>
        <dbReference type="Rhea" id="RHEA:10272"/>
        <dbReference type="ChEBI" id="CHEBI:15378"/>
        <dbReference type="ChEBI" id="CHEBI:17815"/>
        <dbReference type="ChEBI" id="CHEBI:30616"/>
        <dbReference type="ChEBI" id="CHEBI:58608"/>
        <dbReference type="ChEBI" id="CHEBI:456216"/>
        <dbReference type="EC" id="2.7.1.107"/>
    </reaction>
</comment>
<keyword evidence="6 12" id="KW-0547">Nucleotide-binding</keyword>
<comment type="similarity">
    <text evidence="2 12">Belongs to the eukaryotic diacylglycerol kinase family.</text>
</comment>
<keyword evidence="18" id="KW-1185">Reference proteome</keyword>
<dbReference type="InterPro" id="IPR000756">
    <property type="entry name" value="Diacylglycerol_kin_accessory"/>
</dbReference>
<evidence type="ECO:0000256" key="3">
    <source>
        <dbReference type="ARBA" id="ARBA00022679"/>
    </source>
</evidence>
<dbReference type="GO" id="GO:0016020">
    <property type="term" value="C:membrane"/>
    <property type="evidence" value="ECO:0007669"/>
    <property type="project" value="UniProtKB-SubCell"/>
</dbReference>
<reference evidence="17 18" key="1">
    <citation type="journal article" date="2024" name="Nat. Commun.">
        <title>Phylogenomics reveals the evolutionary origins of lichenization in chlorophyte algae.</title>
        <authorList>
            <person name="Puginier C."/>
            <person name="Libourel C."/>
            <person name="Otte J."/>
            <person name="Skaloud P."/>
            <person name="Haon M."/>
            <person name="Grisel S."/>
            <person name="Petersen M."/>
            <person name="Berrin J.G."/>
            <person name="Delaux P.M."/>
            <person name="Dal Grande F."/>
            <person name="Keller J."/>
        </authorList>
    </citation>
    <scope>NUCLEOTIDE SEQUENCE [LARGE SCALE GENOMIC DNA]</scope>
    <source>
        <strain evidence="17 18">SAG 2145</strain>
    </source>
</reference>
<keyword evidence="5" id="KW-0677">Repeat</keyword>
<evidence type="ECO:0000256" key="8">
    <source>
        <dbReference type="ARBA" id="ARBA00022777"/>
    </source>
</evidence>
<dbReference type="GO" id="GO:0007200">
    <property type="term" value="P:phospholipase C-activating G protein-coupled receptor signaling pathway"/>
    <property type="evidence" value="ECO:0007669"/>
    <property type="project" value="InterPro"/>
</dbReference>
<feature type="region of interest" description="Disordered" evidence="13">
    <location>
        <begin position="303"/>
        <end position="339"/>
    </location>
</feature>
<evidence type="ECO:0000259" key="15">
    <source>
        <dbReference type="PROSITE" id="PS50081"/>
    </source>
</evidence>
<dbReference type="Gene3D" id="3.30.60.20">
    <property type="match status" value="1"/>
</dbReference>
<dbReference type="PANTHER" id="PTHR11255:SF54">
    <property type="entry name" value="DIACYLGLYCEROL KINASE THETA"/>
    <property type="match status" value="1"/>
</dbReference>
<dbReference type="PROSITE" id="PS50146">
    <property type="entry name" value="DAGK"/>
    <property type="match status" value="1"/>
</dbReference>
<accession>A0AAW1S8N4</accession>
<keyword evidence="7" id="KW-0863">Zinc-finger</keyword>
<name>A0AAW1S8N4_9CHLO</name>
<feature type="region of interest" description="Disordered" evidence="13">
    <location>
        <begin position="452"/>
        <end position="491"/>
    </location>
</feature>
<evidence type="ECO:0000256" key="12">
    <source>
        <dbReference type="RuleBase" id="RU361128"/>
    </source>
</evidence>
<dbReference type="Pfam" id="PF00781">
    <property type="entry name" value="DAGK_cat"/>
    <property type="match status" value="1"/>
</dbReference>
<dbReference type="Pfam" id="PF00609">
    <property type="entry name" value="DAGK_acc"/>
    <property type="match status" value="1"/>
</dbReference>
<feature type="compositionally biased region" description="Basic residues" evidence="13">
    <location>
        <begin position="314"/>
        <end position="324"/>
    </location>
</feature>
<evidence type="ECO:0000313" key="18">
    <source>
        <dbReference type="Proteomes" id="UP001438707"/>
    </source>
</evidence>
<dbReference type="GO" id="GO:0008270">
    <property type="term" value="F:zinc ion binding"/>
    <property type="evidence" value="ECO:0007669"/>
    <property type="project" value="UniProtKB-KW"/>
</dbReference>
<dbReference type="GO" id="GO:0005524">
    <property type="term" value="F:ATP binding"/>
    <property type="evidence" value="ECO:0007669"/>
    <property type="project" value="UniProtKB-KW"/>
</dbReference>
<keyword evidence="11 14" id="KW-0472">Membrane</keyword>
<evidence type="ECO:0000256" key="5">
    <source>
        <dbReference type="ARBA" id="ARBA00022737"/>
    </source>
</evidence>
<dbReference type="SUPFAM" id="SSF57889">
    <property type="entry name" value="Cysteine-rich domain"/>
    <property type="match status" value="1"/>
</dbReference>
<keyword evidence="14" id="KW-1133">Transmembrane helix</keyword>
<dbReference type="EMBL" id="JALJOS010000002">
    <property type="protein sequence ID" value="KAK9842760.1"/>
    <property type="molecule type" value="Genomic_DNA"/>
</dbReference>
<evidence type="ECO:0000256" key="6">
    <source>
        <dbReference type="ARBA" id="ARBA00022741"/>
    </source>
</evidence>
<dbReference type="AlphaFoldDB" id="A0AAW1S8N4"/>
<sequence>MLRQGGWAVPLDCEHPVLQAWLEQLQAIRLGLCKYVHVGCEPEYAELLDPASCNNQWTPLAIFGTVALFILGFLLLLTVVFQGLVRWYNARQGSTMVGVASAAAAELRTGRPDLYPEVEHSWYRLEMAKLTAPLLCCDCHRRLQPDGLHKTVQCCEVCGLLAHEGCRGQVAASCRPVAVAAEALPHHWQPAGVLLDESEDESPEPGGHTCLYCRSPCEPTLFTVEPMWRCGWCRCTAHVRCFHDAHQAQSLEAIKQQLPPASSTGEGGSKPVSRCASMEGMGSSIDSPVASCVDESALNGFGQPEPCQDAPINGKRHGKRRKRQQLSMAARAVTSEAERAPVQPLLEPLLRQCSAEVPGTPQANGADEPKRKHRRVRSFGGLLSSLTSVVSSIDLSGLQPPPGGISPTKLAQSVDVHNLDICSLASTRRLVLPPTSVRQLPEASWTDRAAQFLTRSAGSKKEKRGGRGSSKAGSSKQASKGSLRRSNTWWGRPQTSQWQRHVIEHTQPLRTQGGAAGVKPLLVFLNTRSGPQVGSALRRKFLRLLNPIQVVELPREKPEPALQLFAHVPNLRIVVVGGDGTVGWIMGCLDAMVKAAAEGGENSLPWAPPPLAILPLGTGNDLARCLNWGGGLAALREQGLPAALAQIEQATPSLLDRWQVAIQPRPSQPISDPGSKHQRTPSLQQRAESAIHSIQSQPKRVDKVMNNYMGIGIDAKVALDFHSMREEYPAWFQSQMGNKLWYTGLGAKDIIEHVPISLPRKLQVMCDGQPLQVPHDIEGILLLNISSYMGGANLWASGRPLPNSSLPDNATQSHADGRLEVVGVYGSWHLGRLQVGLSQAVRLCQCTTASVTLARELPIQVDGEPWMQAPARMDITCRGHAYMLRRIASEPLARMAHAVAEVLEGARAKGLIDSAQHHALTAELAARMHPDF</sequence>
<dbReference type="SMART" id="SM00045">
    <property type="entry name" value="DAGKa"/>
    <property type="match status" value="1"/>
</dbReference>
<dbReference type="PROSITE" id="PS50081">
    <property type="entry name" value="ZF_DAG_PE_2"/>
    <property type="match status" value="1"/>
</dbReference>
<dbReference type="GO" id="GO:0004143">
    <property type="term" value="F:ATP-dependent diacylglycerol kinase activity"/>
    <property type="evidence" value="ECO:0007669"/>
    <property type="project" value="UniProtKB-EC"/>
</dbReference>
<feature type="transmembrane region" description="Helical" evidence="14">
    <location>
        <begin position="60"/>
        <end position="81"/>
    </location>
</feature>
<evidence type="ECO:0000256" key="13">
    <source>
        <dbReference type="SAM" id="MobiDB-lite"/>
    </source>
</evidence>
<dbReference type="InterPro" id="IPR046349">
    <property type="entry name" value="C1-like_sf"/>
</dbReference>
<evidence type="ECO:0000256" key="2">
    <source>
        <dbReference type="ARBA" id="ARBA00009280"/>
    </source>
</evidence>
<dbReference type="InterPro" id="IPR037607">
    <property type="entry name" value="DGK"/>
</dbReference>
<evidence type="ECO:0000256" key="7">
    <source>
        <dbReference type="ARBA" id="ARBA00022771"/>
    </source>
</evidence>
<dbReference type="Gene3D" id="2.60.200.40">
    <property type="match status" value="1"/>
</dbReference>
<organism evidence="17 18">
    <name type="scientific">Apatococcus lobatus</name>
    <dbReference type="NCBI Taxonomy" id="904363"/>
    <lineage>
        <taxon>Eukaryota</taxon>
        <taxon>Viridiplantae</taxon>
        <taxon>Chlorophyta</taxon>
        <taxon>core chlorophytes</taxon>
        <taxon>Trebouxiophyceae</taxon>
        <taxon>Chlorellales</taxon>
        <taxon>Chlorellaceae</taxon>
        <taxon>Apatococcus</taxon>
    </lineage>
</organism>
<protein>
    <recommendedName>
        <fullName evidence="12">Diacylglycerol kinase</fullName>
        <shortName evidence="12">DAG kinase</shortName>
        <ecNumber evidence="12">2.7.1.107</ecNumber>
    </recommendedName>
</protein>
<feature type="region of interest" description="Disordered" evidence="13">
    <location>
        <begin position="665"/>
        <end position="692"/>
    </location>
</feature>